<organism evidence="3 4">
    <name type="scientific">Brachybacterium alimentarium</name>
    <dbReference type="NCBI Taxonomy" id="47845"/>
    <lineage>
        <taxon>Bacteria</taxon>
        <taxon>Bacillati</taxon>
        <taxon>Actinomycetota</taxon>
        <taxon>Actinomycetes</taxon>
        <taxon>Micrococcales</taxon>
        <taxon>Dermabacteraceae</taxon>
        <taxon>Brachybacterium</taxon>
    </lineage>
</organism>
<dbReference type="InterPro" id="IPR009339">
    <property type="entry name" value="DUF998"/>
</dbReference>
<feature type="transmembrane region" description="Helical" evidence="2">
    <location>
        <begin position="249"/>
        <end position="268"/>
    </location>
</feature>
<keyword evidence="4" id="KW-1185">Reference proteome</keyword>
<dbReference type="OrthoDB" id="3225559at2"/>
<feature type="transmembrane region" description="Helical" evidence="2">
    <location>
        <begin position="139"/>
        <end position="161"/>
    </location>
</feature>
<keyword evidence="2" id="KW-0812">Transmembrane</keyword>
<evidence type="ECO:0000313" key="3">
    <source>
        <dbReference type="EMBL" id="PCC39843.1"/>
    </source>
</evidence>
<feature type="transmembrane region" description="Helical" evidence="2">
    <location>
        <begin position="62"/>
        <end position="85"/>
    </location>
</feature>
<reference evidence="3 4" key="1">
    <citation type="journal article" date="2017" name="Elife">
        <title>Extensive horizontal gene transfer in cheese-associated bacteria.</title>
        <authorList>
            <person name="Bonham K.S."/>
            <person name="Wolfe B.E."/>
            <person name="Dutton R.J."/>
        </authorList>
    </citation>
    <scope>NUCLEOTIDE SEQUENCE [LARGE SCALE GENOMIC DNA]</scope>
    <source>
        <strain evidence="3 4">341_9</strain>
    </source>
</reference>
<evidence type="ECO:0008006" key="5">
    <source>
        <dbReference type="Google" id="ProtNLM"/>
    </source>
</evidence>
<comment type="caution">
    <text evidence="3">The sequence shown here is derived from an EMBL/GenBank/DDBJ whole genome shotgun (WGS) entry which is preliminary data.</text>
</comment>
<sequence length="377" mass="39926">MIPSERAPVSGRAQSRRRLRTTEPIRAESTSLALGAAGAVVGLVVGLVLLRGTAPLSGPGSIGQIAALSTLAVSGLVAACSLAVLAPRRHPWMRALPWWRRALAVLGPALVYAVLAFLLTGAMFAVLQQAFLGVALDRFASTFWVSASTGAWAYVVGAGAAALDGRSLATLLMVFLTVGVLSAAMLSPDPYWWERFFSELGAGSDQAGLTFNLTLLVTGLAFIAVGDFLAHDLGLWARETGEPFWKVRVVHATLVVLGAHLALVALISLNVSKYWHNVVAETLVVVFGLALLLFPALLRRLPGGLLLFTGIAFGILVMLIVMFDVVGYLNMTAFEMGAAVTVYVWLLLLIRTVSAAGDSTRALAEATLHDQDPDLAR</sequence>
<dbReference type="EMBL" id="NRGR01000011">
    <property type="protein sequence ID" value="PCC39843.1"/>
    <property type="molecule type" value="Genomic_DNA"/>
</dbReference>
<feature type="transmembrane region" description="Helical" evidence="2">
    <location>
        <begin position="274"/>
        <end position="298"/>
    </location>
</feature>
<keyword evidence="2" id="KW-1133">Transmembrane helix</keyword>
<evidence type="ECO:0000313" key="4">
    <source>
        <dbReference type="Proteomes" id="UP000218598"/>
    </source>
</evidence>
<proteinExistence type="predicted"/>
<feature type="transmembrane region" description="Helical" evidence="2">
    <location>
        <begin position="207"/>
        <end position="229"/>
    </location>
</feature>
<keyword evidence="2" id="KW-0472">Membrane</keyword>
<feature type="transmembrane region" description="Helical" evidence="2">
    <location>
        <begin position="30"/>
        <end position="50"/>
    </location>
</feature>
<feature type="transmembrane region" description="Helical" evidence="2">
    <location>
        <begin position="168"/>
        <end position="187"/>
    </location>
</feature>
<accession>A0A2A3YKL9</accession>
<name>A0A2A3YKL9_9MICO</name>
<feature type="transmembrane region" description="Helical" evidence="2">
    <location>
        <begin position="105"/>
        <end position="127"/>
    </location>
</feature>
<evidence type="ECO:0000256" key="1">
    <source>
        <dbReference type="SAM" id="MobiDB-lite"/>
    </source>
</evidence>
<evidence type="ECO:0000256" key="2">
    <source>
        <dbReference type="SAM" id="Phobius"/>
    </source>
</evidence>
<protein>
    <recommendedName>
        <fullName evidence="5">DUF998 domain-containing protein</fullName>
    </recommendedName>
</protein>
<gene>
    <name evidence="3" type="ORF">CIK66_06485</name>
</gene>
<dbReference type="AlphaFoldDB" id="A0A2A3YKL9"/>
<dbReference type="RefSeq" id="WP_096196807.1">
    <property type="nucleotide sequence ID" value="NZ_JBQCXU010000021.1"/>
</dbReference>
<feature type="transmembrane region" description="Helical" evidence="2">
    <location>
        <begin position="329"/>
        <end position="350"/>
    </location>
</feature>
<dbReference type="Pfam" id="PF06197">
    <property type="entry name" value="DUF998"/>
    <property type="match status" value="1"/>
</dbReference>
<feature type="transmembrane region" description="Helical" evidence="2">
    <location>
        <begin position="305"/>
        <end position="323"/>
    </location>
</feature>
<dbReference type="Proteomes" id="UP000218598">
    <property type="component" value="Unassembled WGS sequence"/>
</dbReference>
<feature type="region of interest" description="Disordered" evidence="1">
    <location>
        <begin position="1"/>
        <end position="21"/>
    </location>
</feature>